<dbReference type="PANTHER" id="PTHR43760">
    <property type="entry name" value="ENDORIBONUCLEASE-RELATED"/>
    <property type="match status" value="1"/>
</dbReference>
<feature type="domain" description="Endoribonuclease L-PSP/chorismate mutase-like" evidence="1">
    <location>
        <begin position="10"/>
        <end position="139"/>
    </location>
</feature>
<name>A0A2S9JNB4_9SPHI</name>
<gene>
    <name evidence="2" type="ORF">C5749_14550</name>
</gene>
<accession>A0A2S9JNB4</accession>
<sequence>MDILKKLKELDLELPTPTTPGGNYVSFNIRKDIAYIAIQFPIWNNKAVYQGKLGEELSTDDGYKALGICALNVLSQITAHSSIDQFIGINHLDIYFQATAEWDEAPQLADGASDLFVRVLADRGQHSRAIFGVERLPKNFCVGLTATCTIASHQRGGGILPFSC</sequence>
<dbReference type="PANTHER" id="PTHR43760:SF1">
    <property type="entry name" value="ENDORIBONUCLEASE L-PSP_CHORISMATE MUTASE-LIKE DOMAIN-CONTAINING PROTEIN"/>
    <property type="match status" value="1"/>
</dbReference>
<dbReference type="InterPro" id="IPR013813">
    <property type="entry name" value="Endoribo_LPSP/chorism_mut-like"/>
</dbReference>
<dbReference type="AlphaFoldDB" id="A0A2S9JNB4"/>
<dbReference type="EMBL" id="PVBS01000002">
    <property type="protein sequence ID" value="PRD54655.1"/>
    <property type="molecule type" value="Genomic_DNA"/>
</dbReference>
<dbReference type="Proteomes" id="UP000238642">
    <property type="component" value="Unassembled WGS sequence"/>
</dbReference>
<keyword evidence="3" id="KW-1185">Reference proteome</keyword>
<reference evidence="2 3" key="1">
    <citation type="submission" date="2018-02" db="EMBL/GenBank/DDBJ databases">
        <title>The draft genome of Sphingobacterium gobiense H7.</title>
        <authorList>
            <person name="Li L."/>
            <person name="Liu L."/>
            <person name="Zhang X."/>
            <person name="Wang T."/>
            <person name="Liang L."/>
        </authorList>
    </citation>
    <scope>NUCLEOTIDE SEQUENCE [LARGE SCALE GENOMIC DNA]</scope>
    <source>
        <strain evidence="2 3">ACCC 05757</strain>
    </source>
</reference>
<evidence type="ECO:0000313" key="3">
    <source>
        <dbReference type="Proteomes" id="UP000238642"/>
    </source>
</evidence>
<evidence type="ECO:0000259" key="1">
    <source>
        <dbReference type="Pfam" id="PF14588"/>
    </source>
</evidence>
<proteinExistence type="predicted"/>
<protein>
    <submittedName>
        <fullName evidence="2">RidA family protein</fullName>
    </submittedName>
</protein>
<dbReference type="Gene3D" id="3.30.1330.40">
    <property type="entry name" value="RutC-like"/>
    <property type="match status" value="1"/>
</dbReference>
<dbReference type="SUPFAM" id="SSF55298">
    <property type="entry name" value="YjgF-like"/>
    <property type="match status" value="1"/>
</dbReference>
<comment type="caution">
    <text evidence="2">The sequence shown here is derived from an EMBL/GenBank/DDBJ whole genome shotgun (WGS) entry which is preliminary data.</text>
</comment>
<organism evidence="2 3">
    <name type="scientific">Sphingobacterium gobiense</name>
    <dbReference type="NCBI Taxonomy" id="1382456"/>
    <lineage>
        <taxon>Bacteria</taxon>
        <taxon>Pseudomonadati</taxon>
        <taxon>Bacteroidota</taxon>
        <taxon>Sphingobacteriia</taxon>
        <taxon>Sphingobacteriales</taxon>
        <taxon>Sphingobacteriaceae</taxon>
        <taxon>Sphingobacterium</taxon>
    </lineage>
</organism>
<dbReference type="OrthoDB" id="9806350at2"/>
<evidence type="ECO:0000313" key="2">
    <source>
        <dbReference type="EMBL" id="PRD54655.1"/>
    </source>
</evidence>
<dbReference type="Pfam" id="PF14588">
    <property type="entry name" value="YjgF_endoribonc"/>
    <property type="match status" value="1"/>
</dbReference>
<dbReference type="InterPro" id="IPR035959">
    <property type="entry name" value="RutC-like_sf"/>
</dbReference>
<dbReference type="RefSeq" id="WP_105726865.1">
    <property type="nucleotide sequence ID" value="NZ_PVBS01000002.1"/>
</dbReference>
<dbReference type="CDD" id="cd02199">
    <property type="entry name" value="YjgF_YER057c_UK114_like_1"/>
    <property type="match status" value="1"/>
</dbReference>